<dbReference type="SUPFAM" id="SSF50242">
    <property type="entry name" value="TIMP-like"/>
    <property type="match status" value="1"/>
</dbReference>
<feature type="domain" description="Anaphylatoxin-like" evidence="4">
    <location>
        <begin position="658"/>
        <end position="693"/>
    </location>
</feature>
<dbReference type="FunFam" id="2.60.40.10:FF:000155">
    <property type="entry name" value="complement C3 isoform X1"/>
    <property type="match status" value="1"/>
</dbReference>
<dbReference type="Proteomes" id="UP000694545">
    <property type="component" value="Unplaced"/>
</dbReference>
<dbReference type="Gene3D" id="2.40.50.120">
    <property type="match status" value="1"/>
</dbReference>
<dbReference type="InterPro" id="IPR001134">
    <property type="entry name" value="Netrin_domain"/>
</dbReference>
<dbReference type="Pfam" id="PF07703">
    <property type="entry name" value="A2M_BRD"/>
    <property type="match status" value="1"/>
</dbReference>
<dbReference type="PROSITE" id="PS01178">
    <property type="entry name" value="ANAPHYLATOXIN_2"/>
    <property type="match status" value="1"/>
</dbReference>
<dbReference type="Pfam" id="PF17791">
    <property type="entry name" value="MG3"/>
    <property type="match status" value="1"/>
</dbReference>
<dbReference type="PANTHER" id="PTHR11412">
    <property type="entry name" value="MACROGLOBULIN / COMPLEMENT"/>
    <property type="match status" value="1"/>
</dbReference>
<dbReference type="SMART" id="SM01359">
    <property type="entry name" value="A2M_N_2"/>
    <property type="match status" value="1"/>
</dbReference>
<dbReference type="GO" id="GO:0005615">
    <property type="term" value="C:extracellular space"/>
    <property type="evidence" value="ECO:0007669"/>
    <property type="project" value="InterPro"/>
</dbReference>
<dbReference type="InterPro" id="IPR008930">
    <property type="entry name" value="Terpenoid_cyclase/PrenylTrfase"/>
</dbReference>
<reference evidence="6" key="1">
    <citation type="submission" date="2025-08" db="UniProtKB">
        <authorList>
            <consortium name="Ensembl"/>
        </authorList>
    </citation>
    <scope>IDENTIFICATION</scope>
</reference>
<keyword evidence="2" id="KW-0964">Secreted</keyword>
<accession>A0A8D2L7P9</accession>
<dbReference type="InterPro" id="IPR018933">
    <property type="entry name" value="Netrin_module_non-TIMP"/>
</dbReference>
<dbReference type="CDD" id="cd00017">
    <property type="entry name" value="ANATO"/>
    <property type="match status" value="1"/>
</dbReference>
<comment type="subcellular location">
    <subcellularLocation>
        <location evidence="1">Secreted</location>
    </subcellularLocation>
</comment>
<sequence length="1561" mass="176053">MVPGGPLWGAYSLITPNVLRVDSQEKIVVAAQGLSSQTDVLVTVQHFPEKRNILYRVTATLSKENGMLATPVIKINAKDMKMESKQAQYVLVQASCSQFTLEKVVLVAIHSGYIFIQTDKTIYTPGSPVRYRIFPVDHSLEPMKKPVIVEFEVRAIGVTQFGSCLSKNLNPSPSLLGTWKIVAKYQDLPQQTFSTQFEVKEYVLPSFEVILEPSEKFFHIDDNKNFTVSITARFLYGENLVGVAFVLFGVKTDNAKMNIPNSLQRIQIDQGVGEAVLSRAMLQNQFQDLRELIGHSLYVSATVMTESGSDMVVTEKTDIRIVTTPYEIHFTKTTKYFKPGMPYAVMVYVTNPDGSPASNVPVTAELLEDRSQRDTATTWSDGTAKFTLNTLQNQKTLSVAVKTNHERLPDKQQANKTMVATAYETQGGSRNFLHISVQDTEVKAGDKLNIHFHMIVDRNNILNKGKILTAGRQSRTTGQSLVSFSLHITPDFIPSFRVVAYYEVGSTEIVADSILVDVKDTCMGKLVVEGATEADNNIHQPKDKVTIKLTGDANADVGLVAVDKGVYVLNQKHKLTQTKIWDTIEKSDIGCTAGSGRNNLAVFADAGLALVTNQQISTTVRSDPKCPQTAKRKKRSIQLIEVKASKVAQYEDRVLRKCCEDGMYDNPMGYSCEKRQEYILEDTACKNAFLECCLFIKSIRDEKQREEHLILARSDFEEEFLSEENIMSRTEFPESWLWISSKTLTFYLKDSITTWEVLAVSMSDTKGICVSEPYEIRVMKDFFIDLRLPYSVVRNEQVEIRAILYNYASRDITVRVDLMHNPAICSASTARNKYSQIISIKAKSSRMMPFVIVPLQLGEYDLEVKAAVRGVFLADGVKKKLKVVVYGVQEVAIRSNDLGDIVPNTEPDTKISIIGNPVAEFTEYSVDGTKLDKLLIVPSGCVEQNLQKMTPTVIATHYLDSTGQWDKIGLERRTFAVQQIMKGYTQQLAYKKQDHSYPPYSGSKSSTWLTAYIAKVFAMASKLVSGIDHNVLCGSVKWLVLERLKPDGMFEEKAPVSSSAMTGGYRYGEPKVSLTAFVLITLLESRDICSSQITILEKSIKMASNYINQYYESLKHPYTVALASYALALAELFVHWYLDRNRWEDNDGSIATEGTSYALLTLMKLKKFEDAGHVAEWLIGRNHYGATYGHTQSTIMVFQALAQYKIDLPSSRDQIMDVSFLLPQRSAPVTFRIDQKNSLLARTTETKLNEQFTVQARGQGEATVTVLTMYYAQLKEKKVVCNNFDLKVSVKEIELSKIHHDKSDFLFPWSSFFLPDFRYLGEIDAAMTMIDVSMLTGFIPDTEELKRLSEGVDKYITQFEIDNIKSEKGNLLLYLYKVSHTQDECLQFKAYKHFEVGFLQPGSVKIYSYYALDEQCTKFYHLSKDSAVFSKLCQGAVCQCANGKFGKGGEMLLLLTPPGFKSLFMFYLIPTGNNINPQSNILTFFSPIKCKDSLHLEENKDYLIWGLDSDMWSTKEGYFISKDTWIEKWPNNDECQDEEYQDLCNQFIEFSTVMNFFGCQA</sequence>
<dbReference type="InterPro" id="IPR040839">
    <property type="entry name" value="MG4"/>
</dbReference>
<dbReference type="SMART" id="SM01361">
    <property type="entry name" value="A2M_recep"/>
    <property type="match status" value="1"/>
</dbReference>
<evidence type="ECO:0000313" key="7">
    <source>
        <dbReference type="Proteomes" id="UP000694545"/>
    </source>
</evidence>
<dbReference type="InterPro" id="IPR013783">
    <property type="entry name" value="Ig-like_fold"/>
</dbReference>
<dbReference type="Pfam" id="PF21308">
    <property type="entry name" value="C3_CUB2"/>
    <property type="match status" value="1"/>
</dbReference>
<dbReference type="InterPro" id="IPR041425">
    <property type="entry name" value="C3/4/5_MG1"/>
</dbReference>
<dbReference type="Gene3D" id="6.20.50.160">
    <property type="match status" value="1"/>
</dbReference>
<dbReference type="Pfam" id="PF01821">
    <property type="entry name" value="ANATO"/>
    <property type="match status" value="1"/>
</dbReference>
<dbReference type="SMART" id="SM00643">
    <property type="entry name" value="C345C"/>
    <property type="match status" value="1"/>
</dbReference>
<dbReference type="InterPro" id="IPR011625">
    <property type="entry name" value="A2M_N_BRD"/>
</dbReference>
<dbReference type="Gene3D" id="2.60.40.1930">
    <property type="match status" value="3"/>
</dbReference>
<dbReference type="Gene3D" id="2.20.130.20">
    <property type="match status" value="1"/>
</dbReference>
<dbReference type="Pfam" id="PF07678">
    <property type="entry name" value="TED_complement"/>
    <property type="match status" value="2"/>
</dbReference>
<keyword evidence="3" id="KW-1015">Disulfide bond</keyword>
<dbReference type="SUPFAM" id="SSF47686">
    <property type="entry name" value="Anaphylotoxins (complement system)"/>
    <property type="match status" value="1"/>
</dbReference>
<keyword evidence="7" id="KW-1185">Reference proteome</keyword>
<evidence type="ECO:0000256" key="1">
    <source>
        <dbReference type="ARBA" id="ARBA00004613"/>
    </source>
</evidence>
<dbReference type="SMART" id="SM01419">
    <property type="entry name" value="Thiol-ester_cl"/>
    <property type="match status" value="1"/>
</dbReference>
<dbReference type="Pfam" id="PF01759">
    <property type="entry name" value="NTR"/>
    <property type="match status" value="1"/>
</dbReference>
<dbReference type="InterPro" id="IPR001599">
    <property type="entry name" value="Macroglobln_a2"/>
</dbReference>
<dbReference type="SMART" id="SM01360">
    <property type="entry name" value="A2M"/>
    <property type="match status" value="1"/>
</dbReference>
<dbReference type="InterPro" id="IPR047565">
    <property type="entry name" value="Alpha-macroglob_thiol-ester_cl"/>
</dbReference>
<evidence type="ECO:0000313" key="6">
    <source>
        <dbReference type="Ensembl" id="ENSVKKP00000018095.1"/>
    </source>
</evidence>
<dbReference type="Pfam" id="PF17789">
    <property type="entry name" value="MG4"/>
    <property type="match status" value="1"/>
</dbReference>
<evidence type="ECO:0000259" key="4">
    <source>
        <dbReference type="PROSITE" id="PS01178"/>
    </source>
</evidence>
<dbReference type="Gene3D" id="2.60.40.1940">
    <property type="match status" value="1"/>
</dbReference>
<dbReference type="Gene3D" id="1.50.10.20">
    <property type="match status" value="1"/>
</dbReference>
<dbReference type="Gene3D" id="2.60.120.1540">
    <property type="match status" value="1"/>
</dbReference>
<dbReference type="SMART" id="SM00104">
    <property type="entry name" value="ANATO"/>
    <property type="match status" value="1"/>
</dbReference>
<dbReference type="FunFam" id="2.60.40.1940:FF:000001">
    <property type="entry name" value="Complement component C3"/>
    <property type="match status" value="1"/>
</dbReference>
<dbReference type="InterPro" id="IPR036595">
    <property type="entry name" value="A-macroglobulin_rcpt-bd_sf"/>
</dbReference>
<dbReference type="InterPro" id="IPR009048">
    <property type="entry name" value="A-macroglobulin_rcpt-bd"/>
</dbReference>
<dbReference type="CDD" id="cd02896">
    <property type="entry name" value="complement_C3_C4_C5"/>
    <property type="match status" value="1"/>
</dbReference>
<dbReference type="InterPro" id="IPR011626">
    <property type="entry name" value="Alpha-macroglobulin_TED"/>
</dbReference>
<evidence type="ECO:0000256" key="3">
    <source>
        <dbReference type="ARBA" id="ARBA00023157"/>
    </source>
</evidence>
<evidence type="ECO:0008006" key="8">
    <source>
        <dbReference type="Google" id="ProtNLM"/>
    </source>
</evidence>
<dbReference type="PROSITE" id="PS01177">
    <property type="entry name" value="ANAPHYLATOXIN_1"/>
    <property type="match status" value="1"/>
</dbReference>
<feature type="domain" description="NTR" evidence="5">
    <location>
        <begin position="1416"/>
        <end position="1559"/>
    </location>
</feature>
<dbReference type="Pfam" id="PF00207">
    <property type="entry name" value="A2M"/>
    <property type="match status" value="1"/>
</dbReference>
<dbReference type="GO" id="GO:0004866">
    <property type="term" value="F:endopeptidase inhibitor activity"/>
    <property type="evidence" value="ECO:0007669"/>
    <property type="project" value="InterPro"/>
</dbReference>
<dbReference type="PANTHER" id="PTHR11412:SF81">
    <property type="entry name" value="COMPLEMENT C3"/>
    <property type="match status" value="1"/>
</dbReference>
<dbReference type="Ensembl" id="ENSVKKT00000018555.1">
    <property type="protein sequence ID" value="ENSVKKP00000018095.1"/>
    <property type="gene ID" value="ENSVKKG00000006646.1"/>
</dbReference>
<dbReference type="InterPro" id="IPR008993">
    <property type="entry name" value="TIMP-like_OB-fold"/>
</dbReference>
<dbReference type="Gene3D" id="2.60.40.690">
    <property type="entry name" value="Alpha-macroglobulin, receptor-binding domain"/>
    <property type="match status" value="1"/>
</dbReference>
<reference evidence="6" key="2">
    <citation type="submission" date="2025-09" db="UniProtKB">
        <authorList>
            <consortium name="Ensembl"/>
        </authorList>
    </citation>
    <scope>IDENTIFICATION</scope>
</reference>
<dbReference type="InterPro" id="IPR041555">
    <property type="entry name" value="MG3"/>
</dbReference>
<evidence type="ECO:0000256" key="2">
    <source>
        <dbReference type="ARBA" id="ARBA00022525"/>
    </source>
</evidence>
<dbReference type="Gene3D" id="2.60.40.10">
    <property type="entry name" value="Immunoglobulins"/>
    <property type="match status" value="2"/>
</dbReference>
<dbReference type="PROSITE" id="PS50189">
    <property type="entry name" value="NTR"/>
    <property type="match status" value="1"/>
</dbReference>
<dbReference type="SUPFAM" id="SSF48239">
    <property type="entry name" value="Terpenoid cyclases/Protein prenyltransferases"/>
    <property type="match status" value="1"/>
</dbReference>
<evidence type="ECO:0000259" key="5">
    <source>
        <dbReference type="PROSITE" id="PS50189"/>
    </source>
</evidence>
<dbReference type="SUPFAM" id="SSF49410">
    <property type="entry name" value="Alpha-macroglobulin receptor domain"/>
    <property type="match status" value="1"/>
</dbReference>
<dbReference type="Pfam" id="PF07677">
    <property type="entry name" value="A2M_recep"/>
    <property type="match status" value="1"/>
</dbReference>
<dbReference type="InterPro" id="IPR018081">
    <property type="entry name" value="Anaphylatoxin_comp_syst"/>
</dbReference>
<dbReference type="Pfam" id="PF17790">
    <property type="entry name" value="MG1"/>
    <property type="match status" value="1"/>
</dbReference>
<dbReference type="InterPro" id="IPR050473">
    <property type="entry name" value="A2M/Complement_sys"/>
</dbReference>
<name>A0A8D2L7P9_VARKO</name>
<dbReference type="InterPro" id="IPR048848">
    <property type="entry name" value="C3_CUB2"/>
</dbReference>
<dbReference type="InterPro" id="IPR000020">
    <property type="entry name" value="Anaphylatoxin/fibulin"/>
</dbReference>
<protein>
    <recommendedName>
        <fullName evidence="8">Complement C3</fullName>
    </recommendedName>
</protein>
<organism evidence="6 7">
    <name type="scientific">Varanus komodoensis</name>
    <name type="common">Komodo dragon</name>
    <dbReference type="NCBI Taxonomy" id="61221"/>
    <lineage>
        <taxon>Eukaryota</taxon>
        <taxon>Metazoa</taxon>
        <taxon>Chordata</taxon>
        <taxon>Craniata</taxon>
        <taxon>Vertebrata</taxon>
        <taxon>Euteleostomi</taxon>
        <taxon>Lepidosauria</taxon>
        <taxon>Squamata</taxon>
        <taxon>Bifurcata</taxon>
        <taxon>Unidentata</taxon>
        <taxon>Episquamata</taxon>
        <taxon>Toxicofera</taxon>
        <taxon>Anguimorpha</taxon>
        <taxon>Paleoanguimorpha</taxon>
        <taxon>Varanoidea</taxon>
        <taxon>Varanidae</taxon>
        <taxon>Varanus</taxon>
    </lineage>
</organism>
<dbReference type="Gene3D" id="1.20.91.20">
    <property type="entry name" value="Anaphylotoxins (complement system)"/>
    <property type="match status" value="1"/>
</dbReference>
<proteinExistence type="predicted"/>